<organism evidence="4 5">
    <name type="scientific">Lophiostoma macrostomum CBS 122681</name>
    <dbReference type="NCBI Taxonomy" id="1314788"/>
    <lineage>
        <taxon>Eukaryota</taxon>
        <taxon>Fungi</taxon>
        <taxon>Dikarya</taxon>
        <taxon>Ascomycota</taxon>
        <taxon>Pezizomycotina</taxon>
        <taxon>Dothideomycetes</taxon>
        <taxon>Pleosporomycetidae</taxon>
        <taxon>Pleosporales</taxon>
        <taxon>Lophiostomataceae</taxon>
        <taxon>Lophiostoma</taxon>
    </lineage>
</organism>
<name>A0A6A6TF63_9PLEO</name>
<dbReference type="Pfam" id="PF16486">
    <property type="entry name" value="ArgoN"/>
    <property type="match status" value="1"/>
</dbReference>
<evidence type="ECO:0000259" key="2">
    <source>
        <dbReference type="PROSITE" id="PS50821"/>
    </source>
</evidence>
<dbReference type="AlphaFoldDB" id="A0A6A6TF63"/>
<dbReference type="InterPro" id="IPR012337">
    <property type="entry name" value="RNaseH-like_sf"/>
</dbReference>
<dbReference type="GO" id="GO:0003723">
    <property type="term" value="F:RNA binding"/>
    <property type="evidence" value="ECO:0007669"/>
    <property type="project" value="InterPro"/>
</dbReference>
<sequence>MSSLKRAGNTLETDNGPKLADPPDVSPTLEDGATAGTVAVFDAPIHASAPTGSGSGDTTNQSGRRSGVDEIEPRYDPVELSIPPGNQITTPVELVQKLQKINDADATYPIRDDLRPSTTEVLTNHFEITLEPKIVFYEYKIEGIPSDKPKRLQKVFVDNIVNRVGWLVRNKDSFAHDSTGTIIAWKSLPIPTKVGHKEAGTNPEDEGRIWELLDLKHGEDYLHIDFRFVRTVNITGLLRYISTDPAYRDWDSNVWNLSPVVNALNIVISKCFIGDIVRVGANKFFVERSAATLGEIYGRQSRSLCTMRGYSYTIKPGMGKVLLNVNAKTSAFYNPLTVSEYLLDRNTFSNDYDRGRHLKGVRVYIMYTRGKDDANSPLDKDQARIKTIFDVSKLSCDKQTFKLMIKDEKTKQITGTEIRTVREHLQKNYSLSLSFPHLNAINVGSRTYPCWFAPEFLQILPRQIFRSTVPDNLTDSMLTVACKMPKENRLLIEAEGLGKFSLDLQSPPRSLKCPIRIDPRMARIHCHRLTNPLISYLNGKSATIDSATARWNLRSCKFLDTPLRKPQAHGRGYGQFHYSDLRYQVLFTRDLQNGNDLLDEYTTNIREQIGHCGVGRAFEMSWSALSGTTEADIYNALQSVVNDPTGVAHVVILITRSKNQDLYSKFKYYTDRIFGLQSIYLTEDANMRGPRLNKSGIAQYMANVMMKMNLKMGGINHSVHALRAQMATTLVIGADVTHPGPGSVSGTPSISAIVGSVGDTGGKFLGTLGLQKRRQEIIDGEHFTETIYRCVKNWYYHWTPRVLPLNILFYRDGVADTQYKTVLDDEVPHIKAGWTKFLRELKVNGVAVAPNTEVRITAVIVTKRHNTRFFPIKDEDTMKTNENCKPGTLVDNTVTSPYFQDFFLQSHNGLKGTARSAHYFVIKNDMNLSTTQLQDFTHNLCHTYVRATLGVSYASPAYYADRLCERGRCYLRKFFSPSSEDRKSYKEQKDKFEDQARIERGGLLPSERPLDYKKTKQDYADEKADRKKAEEWSDESVMAEIQTVWDADNTDQNTIARRDRLLQTMYWM</sequence>
<gene>
    <name evidence="4" type="ORF">K491DRAFT_713341</name>
</gene>
<dbReference type="SUPFAM" id="SSF53098">
    <property type="entry name" value="Ribonuclease H-like"/>
    <property type="match status" value="1"/>
</dbReference>
<dbReference type="CDD" id="cd02846">
    <property type="entry name" value="PAZ_argonaute_like"/>
    <property type="match status" value="1"/>
</dbReference>
<evidence type="ECO:0000313" key="5">
    <source>
        <dbReference type="Proteomes" id="UP000799324"/>
    </source>
</evidence>
<dbReference type="Gene3D" id="3.40.50.2300">
    <property type="match status" value="1"/>
</dbReference>
<evidence type="ECO:0000256" key="1">
    <source>
        <dbReference type="SAM" id="MobiDB-lite"/>
    </source>
</evidence>
<feature type="compositionally biased region" description="Polar residues" evidence="1">
    <location>
        <begin position="50"/>
        <end position="64"/>
    </location>
</feature>
<keyword evidence="5" id="KW-1185">Reference proteome</keyword>
<dbReference type="InterPro" id="IPR036085">
    <property type="entry name" value="PAZ_dom_sf"/>
</dbReference>
<dbReference type="InterPro" id="IPR014811">
    <property type="entry name" value="ArgoL1"/>
</dbReference>
<dbReference type="Gene3D" id="3.30.420.10">
    <property type="entry name" value="Ribonuclease H-like superfamily/Ribonuclease H"/>
    <property type="match status" value="1"/>
</dbReference>
<feature type="region of interest" description="Disordered" evidence="1">
    <location>
        <begin position="1003"/>
        <end position="1032"/>
    </location>
</feature>
<dbReference type="InterPro" id="IPR003165">
    <property type="entry name" value="Piwi"/>
</dbReference>
<feature type="compositionally biased region" description="Basic and acidic residues" evidence="1">
    <location>
        <begin position="1008"/>
        <end position="1031"/>
    </location>
</feature>
<dbReference type="Gene3D" id="2.170.260.10">
    <property type="entry name" value="paz domain"/>
    <property type="match status" value="1"/>
</dbReference>
<dbReference type="SMART" id="SM00950">
    <property type="entry name" value="Piwi"/>
    <property type="match status" value="1"/>
</dbReference>
<dbReference type="PANTHER" id="PTHR22891">
    <property type="entry name" value="EUKARYOTIC TRANSLATION INITIATION FACTOR 2C"/>
    <property type="match status" value="1"/>
</dbReference>
<dbReference type="PROSITE" id="PS50822">
    <property type="entry name" value="PIWI"/>
    <property type="match status" value="1"/>
</dbReference>
<dbReference type="EMBL" id="MU004313">
    <property type="protein sequence ID" value="KAF2658625.1"/>
    <property type="molecule type" value="Genomic_DNA"/>
</dbReference>
<proteinExistence type="predicted"/>
<dbReference type="PROSITE" id="PS50821">
    <property type="entry name" value="PAZ"/>
    <property type="match status" value="1"/>
</dbReference>
<reference evidence="4" key="1">
    <citation type="journal article" date="2020" name="Stud. Mycol.">
        <title>101 Dothideomycetes genomes: a test case for predicting lifestyles and emergence of pathogens.</title>
        <authorList>
            <person name="Haridas S."/>
            <person name="Albert R."/>
            <person name="Binder M."/>
            <person name="Bloem J."/>
            <person name="Labutti K."/>
            <person name="Salamov A."/>
            <person name="Andreopoulos B."/>
            <person name="Baker S."/>
            <person name="Barry K."/>
            <person name="Bills G."/>
            <person name="Bluhm B."/>
            <person name="Cannon C."/>
            <person name="Castanera R."/>
            <person name="Culley D."/>
            <person name="Daum C."/>
            <person name="Ezra D."/>
            <person name="Gonzalez J."/>
            <person name="Henrissat B."/>
            <person name="Kuo A."/>
            <person name="Liang C."/>
            <person name="Lipzen A."/>
            <person name="Lutzoni F."/>
            <person name="Magnuson J."/>
            <person name="Mondo S."/>
            <person name="Nolan M."/>
            <person name="Ohm R."/>
            <person name="Pangilinan J."/>
            <person name="Park H.-J."/>
            <person name="Ramirez L."/>
            <person name="Alfaro M."/>
            <person name="Sun H."/>
            <person name="Tritt A."/>
            <person name="Yoshinaga Y."/>
            <person name="Zwiers L.-H."/>
            <person name="Turgeon B."/>
            <person name="Goodwin S."/>
            <person name="Spatafora J."/>
            <person name="Crous P."/>
            <person name="Grigoriev I."/>
        </authorList>
    </citation>
    <scope>NUCLEOTIDE SEQUENCE</scope>
    <source>
        <strain evidence="4">CBS 122681</strain>
    </source>
</reference>
<protein>
    <submittedName>
        <fullName evidence="4">Piwi-domain-containing protein</fullName>
    </submittedName>
</protein>
<accession>A0A6A6TF63</accession>
<dbReference type="SMART" id="SM01163">
    <property type="entry name" value="DUF1785"/>
    <property type="match status" value="1"/>
</dbReference>
<evidence type="ECO:0000259" key="3">
    <source>
        <dbReference type="PROSITE" id="PS50822"/>
    </source>
</evidence>
<feature type="region of interest" description="Disordered" evidence="1">
    <location>
        <begin position="1"/>
        <end position="87"/>
    </location>
</feature>
<dbReference type="InterPro" id="IPR036397">
    <property type="entry name" value="RNaseH_sf"/>
</dbReference>
<dbReference type="InterPro" id="IPR003100">
    <property type="entry name" value="PAZ_dom"/>
</dbReference>
<feature type="domain" description="Piwi" evidence="3">
    <location>
        <begin position="650"/>
        <end position="972"/>
    </location>
</feature>
<dbReference type="Proteomes" id="UP000799324">
    <property type="component" value="Unassembled WGS sequence"/>
</dbReference>
<feature type="domain" description="PAZ" evidence="2">
    <location>
        <begin position="337"/>
        <end position="461"/>
    </location>
</feature>
<dbReference type="OrthoDB" id="10252740at2759"/>
<feature type="compositionally biased region" description="Basic and acidic residues" evidence="1">
    <location>
        <begin position="66"/>
        <end position="77"/>
    </location>
</feature>
<evidence type="ECO:0000313" key="4">
    <source>
        <dbReference type="EMBL" id="KAF2658625.1"/>
    </source>
</evidence>
<dbReference type="Pfam" id="PF02171">
    <property type="entry name" value="Piwi"/>
    <property type="match status" value="1"/>
</dbReference>
<dbReference type="SUPFAM" id="SSF101690">
    <property type="entry name" value="PAZ domain"/>
    <property type="match status" value="1"/>
</dbReference>
<dbReference type="InterPro" id="IPR032474">
    <property type="entry name" value="Argonaute_N"/>
</dbReference>